<evidence type="ECO:0000256" key="4">
    <source>
        <dbReference type="ARBA" id="ARBA00022692"/>
    </source>
</evidence>
<comment type="similarity">
    <text evidence="2">Belongs to the complex I subunit 4L family.</text>
</comment>
<dbReference type="EMBL" id="KY705073">
    <property type="protein sequence ID" value="ASB29977.1"/>
    <property type="molecule type" value="Genomic_DNA"/>
</dbReference>
<evidence type="ECO:0000256" key="7">
    <source>
        <dbReference type="ARBA" id="ARBA00023027"/>
    </source>
</evidence>
<keyword evidence="4 10" id="KW-0812">Transmembrane</keyword>
<feature type="transmembrane region" description="Helical" evidence="10">
    <location>
        <begin position="51"/>
        <end position="73"/>
    </location>
</feature>
<evidence type="ECO:0000256" key="3">
    <source>
        <dbReference type="ARBA" id="ARBA00016612"/>
    </source>
</evidence>
<evidence type="ECO:0000256" key="5">
    <source>
        <dbReference type="ARBA" id="ARBA00022967"/>
    </source>
</evidence>
<keyword evidence="7" id="KW-0520">NAD</keyword>
<dbReference type="GO" id="GO:0016020">
    <property type="term" value="C:membrane"/>
    <property type="evidence" value="ECO:0007669"/>
    <property type="project" value="UniProtKB-SubCell"/>
</dbReference>
<name>A0A1Z2WWV5_9BIVA</name>
<evidence type="ECO:0000256" key="6">
    <source>
        <dbReference type="ARBA" id="ARBA00022989"/>
    </source>
</evidence>
<organism evidence="11">
    <name type="scientific">Modiolus philippinarum</name>
    <dbReference type="NCBI Taxonomy" id="310899"/>
    <lineage>
        <taxon>Eukaryota</taxon>
        <taxon>Metazoa</taxon>
        <taxon>Spiralia</taxon>
        <taxon>Lophotrochozoa</taxon>
        <taxon>Mollusca</taxon>
        <taxon>Bivalvia</taxon>
        <taxon>Autobranchia</taxon>
        <taxon>Pteriomorphia</taxon>
        <taxon>Mytilida</taxon>
        <taxon>Mytiloidea</taxon>
        <taxon>Mytilidae</taxon>
        <taxon>Modiolinae</taxon>
        <taxon>Modiolus</taxon>
    </lineage>
</organism>
<keyword evidence="5" id="KW-1278">Translocase</keyword>
<keyword evidence="11" id="KW-0496">Mitochondrion</keyword>
<evidence type="ECO:0000256" key="8">
    <source>
        <dbReference type="ARBA" id="ARBA00023136"/>
    </source>
</evidence>
<evidence type="ECO:0000256" key="10">
    <source>
        <dbReference type="SAM" id="Phobius"/>
    </source>
</evidence>
<dbReference type="AlphaFoldDB" id="A0A1Z2WWV5"/>
<keyword evidence="8 10" id="KW-0472">Membrane</keyword>
<proteinExistence type="inferred from homology"/>
<protein>
    <recommendedName>
        <fullName evidence="3">NADH-ubiquinone oxidoreductase chain 4L</fullName>
    </recommendedName>
    <alternativeName>
        <fullName evidence="9">NADH dehydrogenase subunit 4L</fullName>
    </alternativeName>
</protein>
<dbReference type="Pfam" id="PF00420">
    <property type="entry name" value="Oxidored_q2"/>
    <property type="match status" value="1"/>
</dbReference>
<evidence type="ECO:0000256" key="9">
    <source>
        <dbReference type="ARBA" id="ARBA00031586"/>
    </source>
</evidence>
<geneLocation type="mitochondrion" evidence="11"/>
<keyword evidence="6 10" id="KW-1133">Transmembrane helix</keyword>
<evidence type="ECO:0000313" key="11">
    <source>
        <dbReference type="EMBL" id="ASB29977.1"/>
    </source>
</evidence>
<dbReference type="InterPro" id="IPR039428">
    <property type="entry name" value="NUOK/Mnh_C1-like"/>
</dbReference>
<sequence>MVLVLGLEVFFCGLIISCLQSSHLIKIFLGLEFMTLGLCILVVLSFPKNGLIVLLSFLCVAVSEAAVMLSFIVQVTRVFGDDRVNSKMMVNS</sequence>
<gene>
    <name evidence="11" type="primary">nad4L</name>
</gene>
<dbReference type="Gene3D" id="1.10.287.3510">
    <property type="match status" value="1"/>
</dbReference>
<feature type="transmembrane region" description="Helical" evidence="10">
    <location>
        <begin position="27"/>
        <end position="44"/>
    </location>
</feature>
<accession>A0A1Z2WWV5</accession>
<evidence type="ECO:0000256" key="2">
    <source>
        <dbReference type="ARBA" id="ARBA00010519"/>
    </source>
</evidence>
<comment type="subcellular location">
    <subcellularLocation>
        <location evidence="1">Membrane</location>
        <topology evidence="1">Multi-pass membrane protein</topology>
    </subcellularLocation>
</comment>
<reference evidence="11" key="1">
    <citation type="journal article" date="2017" name="Nat. Ecol. Evol.">
        <title>Adaptation to deep-sea chemosynthetic environments as revealed by mussel genomes.</title>
        <authorList>
            <person name="Sun J."/>
            <person name="Zhang Y."/>
            <person name="Xu T."/>
            <person name="Zhang Y."/>
            <person name="Mu H."/>
            <person name="Zhang Y."/>
            <person name="Lan Y."/>
            <person name="Fields C.J."/>
            <person name="Hui J.H.L."/>
            <person name="Zhang W."/>
            <person name="Li R."/>
            <person name="Nong W."/>
            <person name="Cheung F.K.M."/>
            <person name="Qiu J.-W."/>
            <person name="Qian P.-Y."/>
        </authorList>
    </citation>
    <scope>NUCLEOTIDE SEQUENCE</scope>
</reference>
<evidence type="ECO:0000256" key="1">
    <source>
        <dbReference type="ARBA" id="ARBA00004141"/>
    </source>
</evidence>